<dbReference type="Proteomes" id="UP000641206">
    <property type="component" value="Unassembled WGS sequence"/>
</dbReference>
<evidence type="ECO:0000313" key="1">
    <source>
        <dbReference type="EMBL" id="GGP13271.1"/>
    </source>
</evidence>
<name>A0ABQ2NXX6_9BACI</name>
<accession>A0ABQ2NXX6</accession>
<evidence type="ECO:0000313" key="2">
    <source>
        <dbReference type="Proteomes" id="UP000641206"/>
    </source>
</evidence>
<comment type="caution">
    <text evidence="1">The sequence shown here is derived from an EMBL/GenBank/DDBJ whole genome shotgun (WGS) entry which is preliminary data.</text>
</comment>
<organism evidence="1 2">
    <name type="scientific">Oceanobacillus neutriphilus</name>
    <dbReference type="NCBI Taxonomy" id="531815"/>
    <lineage>
        <taxon>Bacteria</taxon>
        <taxon>Bacillati</taxon>
        <taxon>Bacillota</taxon>
        <taxon>Bacilli</taxon>
        <taxon>Bacillales</taxon>
        <taxon>Bacillaceae</taxon>
        <taxon>Oceanobacillus</taxon>
    </lineage>
</organism>
<protein>
    <submittedName>
        <fullName evidence="1">Uncharacterized protein</fullName>
    </submittedName>
</protein>
<sequence length="62" mass="7297">MTSTISDITLGNTSTNHSKMDHYAMKALIAKDMIEHFHKYLNELPEEFKKIIESKRWWGLSE</sequence>
<proteinExistence type="predicted"/>
<gene>
    <name evidence="1" type="ORF">GCM10011346_32730</name>
</gene>
<dbReference type="RefSeq" id="WP_188735405.1">
    <property type="nucleotide sequence ID" value="NZ_BMLW01000009.1"/>
</dbReference>
<keyword evidence="2" id="KW-1185">Reference proteome</keyword>
<dbReference type="EMBL" id="BMLW01000009">
    <property type="protein sequence ID" value="GGP13271.1"/>
    <property type="molecule type" value="Genomic_DNA"/>
</dbReference>
<reference evidence="2" key="1">
    <citation type="journal article" date="2019" name="Int. J. Syst. Evol. Microbiol.">
        <title>The Global Catalogue of Microorganisms (GCM) 10K type strain sequencing project: providing services to taxonomists for standard genome sequencing and annotation.</title>
        <authorList>
            <consortium name="The Broad Institute Genomics Platform"/>
            <consortium name="The Broad Institute Genome Sequencing Center for Infectious Disease"/>
            <person name="Wu L."/>
            <person name="Ma J."/>
        </authorList>
    </citation>
    <scope>NUCLEOTIDE SEQUENCE [LARGE SCALE GENOMIC DNA]</scope>
    <source>
        <strain evidence="2">CGMCC 1.7693</strain>
    </source>
</reference>